<dbReference type="GO" id="GO:0006402">
    <property type="term" value="P:mRNA catabolic process"/>
    <property type="evidence" value="ECO:0007669"/>
    <property type="project" value="TreeGrafter"/>
</dbReference>
<organism evidence="3">
    <name type="scientific">Phaffia rhodozyma</name>
    <name type="common">Yeast</name>
    <name type="synonym">Xanthophyllomyces dendrorhous</name>
    <dbReference type="NCBI Taxonomy" id="264483"/>
    <lineage>
        <taxon>Eukaryota</taxon>
        <taxon>Fungi</taxon>
        <taxon>Dikarya</taxon>
        <taxon>Basidiomycota</taxon>
        <taxon>Agaricomycotina</taxon>
        <taxon>Tremellomycetes</taxon>
        <taxon>Cystofilobasidiales</taxon>
        <taxon>Mrakiaceae</taxon>
        <taxon>Phaffia</taxon>
    </lineage>
</organism>
<dbReference type="AlphaFoldDB" id="A0A0F7SEX2"/>
<evidence type="ECO:0000256" key="1">
    <source>
        <dbReference type="SAM" id="MobiDB-lite"/>
    </source>
</evidence>
<dbReference type="Pfam" id="PF17877">
    <property type="entry name" value="Dis3l2_C_term"/>
    <property type="match status" value="1"/>
</dbReference>
<accession>A0A0F7SEX2</accession>
<dbReference type="GO" id="GO:0000175">
    <property type="term" value="F:3'-5'-RNA exonuclease activity"/>
    <property type="evidence" value="ECO:0007669"/>
    <property type="project" value="TreeGrafter"/>
</dbReference>
<sequence length="226" mass="25595">MDRDTVAKMAQNCNMKKESAQLAQEQSTHLYLCLLINDLTIRYGPVIRFASVVNVLDQAFDVVIPEFGIEKRVHADQMPLENIVYEEHNSSLQLYWSERDVISYLAERDDDEHLNKVKKFGDHYAQAEIESSGKIDEEKNVPKDEAEASEESVAKDKKFSITDSIQQSKSVAQDAPVFKGLRTSSDGKHHIQEIKELMTVPVIVTADIEKSPPVIKVYAVNPYAKK</sequence>
<feature type="region of interest" description="Disordered" evidence="1">
    <location>
        <begin position="131"/>
        <end position="159"/>
    </location>
</feature>
<dbReference type="InterPro" id="IPR041093">
    <property type="entry name" value="Dis3l2-like_C"/>
</dbReference>
<dbReference type="EMBL" id="LN483144">
    <property type="protein sequence ID" value="CDZ96520.1"/>
    <property type="molecule type" value="Genomic_DNA"/>
</dbReference>
<name>A0A0F7SEX2_PHARH</name>
<dbReference type="InterPro" id="IPR012340">
    <property type="entry name" value="NA-bd_OB-fold"/>
</dbReference>
<feature type="domain" description="DIS3L2 C-terminal" evidence="2">
    <location>
        <begin position="44"/>
        <end position="123"/>
    </location>
</feature>
<dbReference type="InterPro" id="IPR050180">
    <property type="entry name" value="RNR_Ribonuclease"/>
</dbReference>
<protein>
    <submittedName>
        <fullName evidence="3">Exosomal 3'-5' exoribonuclease complex, subunit Rrp44/Dis3</fullName>
    </submittedName>
</protein>
<dbReference type="PANTHER" id="PTHR23355">
    <property type="entry name" value="RIBONUCLEASE"/>
    <property type="match status" value="1"/>
</dbReference>
<feature type="region of interest" description="Disordered" evidence="1">
    <location>
        <begin position="165"/>
        <end position="184"/>
    </location>
</feature>
<dbReference type="GO" id="GO:0000932">
    <property type="term" value="C:P-body"/>
    <property type="evidence" value="ECO:0007669"/>
    <property type="project" value="TreeGrafter"/>
</dbReference>
<evidence type="ECO:0000259" key="2">
    <source>
        <dbReference type="Pfam" id="PF17877"/>
    </source>
</evidence>
<reference evidence="3" key="1">
    <citation type="submission" date="2014-08" db="EMBL/GenBank/DDBJ databases">
        <authorList>
            <person name="Sharma Rahul"/>
            <person name="Thines Marco"/>
        </authorList>
    </citation>
    <scope>NUCLEOTIDE SEQUENCE</scope>
</reference>
<proteinExistence type="predicted"/>
<dbReference type="Gene3D" id="2.40.50.140">
    <property type="entry name" value="Nucleic acid-binding proteins"/>
    <property type="match status" value="1"/>
</dbReference>
<dbReference type="PANTHER" id="PTHR23355:SF9">
    <property type="entry name" value="DIS3-LIKE EXONUCLEASE 2"/>
    <property type="match status" value="1"/>
</dbReference>
<evidence type="ECO:0000313" key="3">
    <source>
        <dbReference type="EMBL" id="CDZ96520.1"/>
    </source>
</evidence>